<proteinExistence type="inferred from homology"/>
<dbReference type="Gene3D" id="2.60.120.260">
    <property type="entry name" value="Galactose-binding domain-like"/>
    <property type="match status" value="1"/>
</dbReference>
<sequence>MRTEQRVRRGRRRVGPKKRTWIALGALVAGAGVTVATVAMAGSAGHGGASAASGPIKTHVHSLSLTGSSASLKALGARSTAPFSMVGVTWNGAHATLRGTVEVRTRSAVSGHWTPWLKMQQPDDVPDAAELNRPGVRGGMSPMWSGPSNGIQVRASGTGRTTALPAGLRVDLVDPGKPATGTTQDSGMDPAAYAMDATATDTATPTDSAAPTDTAADASGTPTATDSAAPTDTATATATDSASATPSTGTSASDSASASASTSASAPASPSASPSASPTSWPSQLPTMDQAYPSCPASSASPSPSSSPTPPDPMPAATTSTVAPPTVVTRAGWGADECARESGYPSYGSAVKVMFVHHTDTTNNYSCADSPAIVRGIYAEHLNQGWRDLGYNFLVDKCGTIFEGRFGGMALPVVGAQTYGFNTNSMGVAAIGTYTDLSGGDSTASTFPGATPSQAMLASIARIAAWKFGMTGVNPGTGTASLPEGASDSHGFTLGNSYNFNVVSGHRNGYATDCPGNQLYNALSTIRSYAAGPVGAVTVTGMSGGATKSGASYYTKGAATVSWSTATPSAVISGFDVLVDGKAVAHTAGSARSAAVSVATGSHTVQVRATHVRGATTLSGSATLVGDTTAPTFPTTPAVQTRTGTVSATAVPVTVTWKAADNAALAKVLATSPSSAAFGPTTTTWNTTAKPGTSDLFALKAYDAAGNTAGASVNRTPSIIQETSTTRTGAWTHRSSTSYLGGYSYSSSSAGASISWTFTGRSVAWIVSRASTSGQAYVYVDGTKVTTVDLKSSTTLYRQAIWTKTWSSSAKHTLKIVVVGTSGRPTVTTDGITTIG</sequence>
<dbReference type="InterPro" id="IPR015510">
    <property type="entry name" value="PGRP"/>
</dbReference>
<feature type="compositionally biased region" description="Low complexity" evidence="2">
    <location>
        <begin position="315"/>
        <end position="325"/>
    </location>
</feature>
<keyword evidence="5" id="KW-1185">Reference proteome</keyword>
<gene>
    <name evidence="4" type="ORF">FB563_3184</name>
</gene>
<dbReference type="CDD" id="cd06583">
    <property type="entry name" value="PGRP"/>
    <property type="match status" value="1"/>
</dbReference>
<feature type="region of interest" description="Disordered" evidence="2">
    <location>
        <begin position="199"/>
        <end position="325"/>
    </location>
</feature>
<protein>
    <submittedName>
        <fullName evidence="4">N-acetylmuramoyl-L-alanine amidase</fullName>
    </submittedName>
</protein>
<dbReference type="Gene3D" id="3.40.80.10">
    <property type="entry name" value="Peptidoglycan recognition protein-like"/>
    <property type="match status" value="1"/>
</dbReference>
<feature type="compositionally biased region" description="Pro residues" evidence="2">
    <location>
        <begin position="305"/>
        <end position="314"/>
    </location>
</feature>
<name>A0A542UGG4_9ACTN</name>
<evidence type="ECO:0000256" key="1">
    <source>
        <dbReference type="ARBA" id="ARBA00007553"/>
    </source>
</evidence>
<feature type="compositionally biased region" description="Low complexity" evidence="2">
    <location>
        <begin position="293"/>
        <end position="304"/>
    </location>
</feature>
<evidence type="ECO:0000313" key="5">
    <source>
        <dbReference type="Proteomes" id="UP000318103"/>
    </source>
</evidence>
<dbReference type="InterPro" id="IPR006619">
    <property type="entry name" value="PGRP_domain_met/bac"/>
</dbReference>
<dbReference type="GO" id="GO:0008745">
    <property type="term" value="F:N-acetylmuramoyl-L-alanine amidase activity"/>
    <property type="evidence" value="ECO:0007669"/>
    <property type="project" value="InterPro"/>
</dbReference>
<dbReference type="Pfam" id="PF01510">
    <property type="entry name" value="Amidase_2"/>
    <property type="match status" value="1"/>
</dbReference>
<organism evidence="4 5">
    <name type="scientific">Streptomyces puniciscabiei</name>
    <dbReference type="NCBI Taxonomy" id="164348"/>
    <lineage>
        <taxon>Bacteria</taxon>
        <taxon>Bacillati</taxon>
        <taxon>Actinomycetota</taxon>
        <taxon>Actinomycetes</taxon>
        <taxon>Kitasatosporales</taxon>
        <taxon>Streptomycetaceae</taxon>
        <taxon>Streptomyces</taxon>
    </lineage>
</organism>
<feature type="domain" description="Peptidoglycan recognition protein family" evidence="3">
    <location>
        <begin position="325"/>
        <end position="486"/>
    </location>
</feature>
<dbReference type="AlphaFoldDB" id="A0A542UGG4"/>
<reference evidence="4 5" key="1">
    <citation type="submission" date="2019-06" db="EMBL/GenBank/DDBJ databases">
        <title>Sequencing the genomes of 1000 actinobacteria strains.</title>
        <authorList>
            <person name="Klenk H.-P."/>
        </authorList>
    </citation>
    <scope>NUCLEOTIDE SEQUENCE [LARGE SCALE GENOMIC DNA]</scope>
    <source>
        <strain evidence="4 5">DSM 41929</strain>
    </source>
</reference>
<dbReference type="EMBL" id="VFNX01000001">
    <property type="protein sequence ID" value="TQK98168.1"/>
    <property type="molecule type" value="Genomic_DNA"/>
</dbReference>
<dbReference type="PANTHER" id="PTHR11022">
    <property type="entry name" value="PEPTIDOGLYCAN RECOGNITION PROTEIN"/>
    <property type="match status" value="1"/>
</dbReference>
<dbReference type="SUPFAM" id="SSF55846">
    <property type="entry name" value="N-acetylmuramoyl-L-alanine amidase-like"/>
    <property type="match status" value="1"/>
</dbReference>
<comment type="similarity">
    <text evidence="1">Belongs to the N-acetylmuramoyl-L-alanine amidase 2 family.</text>
</comment>
<dbReference type="InterPro" id="IPR036505">
    <property type="entry name" value="Amidase/PGRP_sf"/>
</dbReference>
<evidence type="ECO:0000313" key="4">
    <source>
        <dbReference type="EMBL" id="TQK98168.1"/>
    </source>
</evidence>
<evidence type="ECO:0000259" key="3">
    <source>
        <dbReference type="SMART" id="SM00701"/>
    </source>
</evidence>
<dbReference type="InterPro" id="IPR002502">
    <property type="entry name" value="Amidase_domain"/>
</dbReference>
<accession>A0A542UGG4</accession>
<dbReference type="GO" id="GO:0009253">
    <property type="term" value="P:peptidoglycan catabolic process"/>
    <property type="evidence" value="ECO:0007669"/>
    <property type="project" value="InterPro"/>
</dbReference>
<dbReference type="RefSeq" id="WP_234357753.1">
    <property type="nucleotide sequence ID" value="NZ_JBPJFI010000001.1"/>
</dbReference>
<dbReference type="PANTHER" id="PTHR11022:SF41">
    <property type="entry name" value="PEPTIDOGLYCAN-RECOGNITION PROTEIN LC-RELATED"/>
    <property type="match status" value="1"/>
</dbReference>
<comment type="caution">
    <text evidence="4">The sequence shown here is derived from an EMBL/GenBank/DDBJ whole genome shotgun (WGS) entry which is preliminary data.</text>
</comment>
<dbReference type="Proteomes" id="UP000318103">
    <property type="component" value="Unassembled WGS sequence"/>
</dbReference>
<feature type="compositionally biased region" description="Low complexity" evidence="2">
    <location>
        <begin position="199"/>
        <end position="280"/>
    </location>
</feature>
<dbReference type="GO" id="GO:0008270">
    <property type="term" value="F:zinc ion binding"/>
    <property type="evidence" value="ECO:0007669"/>
    <property type="project" value="InterPro"/>
</dbReference>
<dbReference type="SMART" id="SM00701">
    <property type="entry name" value="PGRP"/>
    <property type="match status" value="1"/>
</dbReference>
<evidence type="ECO:0000256" key="2">
    <source>
        <dbReference type="SAM" id="MobiDB-lite"/>
    </source>
</evidence>